<dbReference type="Proteomes" id="UP001182556">
    <property type="component" value="Unassembled WGS sequence"/>
</dbReference>
<proteinExistence type="predicted"/>
<reference evidence="2" key="1">
    <citation type="submission" date="2023-02" db="EMBL/GenBank/DDBJ databases">
        <title>Identification and recombinant expression of a fungal hydrolase from Papiliotrema laurentii that hydrolyzes apple cutin and clears colloidal polyester polyurethane.</title>
        <authorList>
            <consortium name="DOE Joint Genome Institute"/>
            <person name="Roman V.A."/>
            <person name="Bojanowski C."/>
            <person name="Crable B.R."/>
            <person name="Wagner D.N."/>
            <person name="Hung C.S."/>
            <person name="Nadeau L.J."/>
            <person name="Schratz L."/>
            <person name="Haridas S."/>
            <person name="Pangilinan J."/>
            <person name="Lipzen A."/>
            <person name="Na H."/>
            <person name="Yan M."/>
            <person name="Ng V."/>
            <person name="Grigoriev I.V."/>
            <person name="Spatafora J.W."/>
            <person name="Barlow D."/>
            <person name="Biffinger J."/>
            <person name="Kelley-Loughnane N."/>
            <person name="Varaljay V.A."/>
            <person name="Crookes-Goodson W.J."/>
        </authorList>
    </citation>
    <scope>NUCLEOTIDE SEQUENCE</scope>
    <source>
        <strain evidence="2">5307AH</strain>
    </source>
</reference>
<dbReference type="AlphaFoldDB" id="A0AAD9FXE0"/>
<dbReference type="EMBL" id="JAODAN010000001">
    <property type="protein sequence ID" value="KAK1927805.1"/>
    <property type="molecule type" value="Genomic_DNA"/>
</dbReference>
<evidence type="ECO:0000256" key="1">
    <source>
        <dbReference type="SAM" id="MobiDB-lite"/>
    </source>
</evidence>
<feature type="region of interest" description="Disordered" evidence="1">
    <location>
        <begin position="1"/>
        <end position="25"/>
    </location>
</feature>
<evidence type="ECO:0000313" key="2">
    <source>
        <dbReference type="EMBL" id="KAK1927805.1"/>
    </source>
</evidence>
<dbReference type="SUPFAM" id="SSF48371">
    <property type="entry name" value="ARM repeat"/>
    <property type="match status" value="2"/>
</dbReference>
<dbReference type="InterPro" id="IPR016024">
    <property type="entry name" value="ARM-type_fold"/>
</dbReference>
<sequence length="967" mass="107488">MKVDSHVPRDPSHFSKTPRARDLGRTQFDRGAEIMESYRVTGESGFSDFVIKPNPSYPTRNVKNETPSTTSPKSELVIKLSLQLEEVVSGIKDRSSESIDRALTILADIIDVLESYTPSMEGLLNEHASATGQLERLVFDEMISKESAATAALLYGRAIAMSRSTVEALTPAIQALTERKDVQTSDRIFSILLGVARANYKLFEQNLPFLLQQVHAAAFDSANNDTALVRQALCAAMQVYQRSGELESSAMLLQSVHTLLMKSLHMCDNPATQWEGVEWFCFLIQRIPITLRIDLQQQFWRTCNAVSLFSVFSKLFDIQAPDSVSIALCRALPVLAAWDTYAFVSGGQAIQIFDFIFAICKQRRDLLSVSLRSLGQLANTLIDDYEPYLAQTNDMVLDILRAPHTQTERIASLDLMQKLFVAMGPMTQNTIKKYLRLPLEILLSNVDFLEEIANQLAPQSKRITRILIDAIDEVMDGTREPQYLGMILQALNVFPLHDPTLAKAAQKLVLWSLNEENGQAPVMAALQLATNPYIAQHSAVRSITFRAAQLLQAADPLIVHLALNVLSSPRLASVLDEESCTMILLALHQSLEPTIQIVAAKLLTHLAIAHRAVIQPLAWRHVQQSLTFMDFLRRVKPKRAIVEACIISNLLPGLPKRLHKKYGIPVRNLIEYGLGHYQSDPSILSLVFQGLANLARVEGWSAEKQAELASKLLDMIPDIEKDSQHAALNAILRLVSVPDKSFDVYDLLIKVHATLGGRSMNLEPEFKALASAIYGFLGTVERHPVLSRDARAASYREKSRYSRKVELDSQVAEIRDRYGPKSSTHFNWLVMKNLFAALEPEEKIDKERAAVFEAILSCGVLQPAALPVLLPGLPRLLLAEIETALNHAPQDHKEPISDQVTRATIETSTVPAPAGIMFLSATLWLGSGWLEEYWSRTALVFGEANKTVEGASSVLQGLNMILDAIEE</sequence>
<feature type="compositionally biased region" description="Polar residues" evidence="1">
    <location>
        <begin position="57"/>
        <end position="72"/>
    </location>
</feature>
<keyword evidence="3" id="KW-1185">Reference proteome</keyword>
<organism evidence="2 3">
    <name type="scientific">Papiliotrema laurentii</name>
    <name type="common">Cryptococcus laurentii</name>
    <dbReference type="NCBI Taxonomy" id="5418"/>
    <lineage>
        <taxon>Eukaryota</taxon>
        <taxon>Fungi</taxon>
        <taxon>Dikarya</taxon>
        <taxon>Basidiomycota</taxon>
        <taxon>Agaricomycotina</taxon>
        <taxon>Tremellomycetes</taxon>
        <taxon>Tremellales</taxon>
        <taxon>Rhynchogastremaceae</taxon>
        <taxon>Papiliotrema</taxon>
    </lineage>
</organism>
<accession>A0AAD9FXE0</accession>
<name>A0AAD9FXE0_PAPLA</name>
<comment type="caution">
    <text evidence="2">The sequence shown here is derived from an EMBL/GenBank/DDBJ whole genome shotgun (WGS) entry which is preliminary data.</text>
</comment>
<feature type="region of interest" description="Disordered" evidence="1">
    <location>
        <begin position="51"/>
        <end position="72"/>
    </location>
</feature>
<gene>
    <name evidence="2" type="ORF">DB88DRAFT_49226</name>
</gene>
<protein>
    <submittedName>
        <fullName evidence="2">Uncharacterized protein</fullName>
    </submittedName>
</protein>
<evidence type="ECO:0000313" key="3">
    <source>
        <dbReference type="Proteomes" id="UP001182556"/>
    </source>
</evidence>